<evidence type="ECO:0000256" key="5">
    <source>
        <dbReference type="ARBA" id="ARBA00023136"/>
    </source>
</evidence>
<dbReference type="STRING" id="133381.A0A2T9Z8L4"/>
<name>A0A2T9Z8L4_9FUNG</name>
<feature type="transmembrane region" description="Helical" evidence="6">
    <location>
        <begin position="177"/>
        <end position="197"/>
    </location>
</feature>
<feature type="transmembrane region" description="Helical" evidence="6">
    <location>
        <begin position="341"/>
        <end position="361"/>
    </location>
</feature>
<dbReference type="InterPro" id="IPR020846">
    <property type="entry name" value="MFS_dom"/>
</dbReference>
<proteinExistence type="predicted"/>
<keyword evidence="5 6" id="KW-0472">Membrane</keyword>
<feature type="transmembrane region" description="Helical" evidence="6">
    <location>
        <begin position="140"/>
        <end position="165"/>
    </location>
</feature>
<organism evidence="8 9">
    <name type="scientific">Smittium megazygosporum</name>
    <dbReference type="NCBI Taxonomy" id="133381"/>
    <lineage>
        <taxon>Eukaryota</taxon>
        <taxon>Fungi</taxon>
        <taxon>Fungi incertae sedis</taxon>
        <taxon>Zoopagomycota</taxon>
        <taxon>Kickxellomycotina</taxon>
        <taxon>Harpellomycetes</taxon>
        <taxon>Harpellales</taxon>
        <taxon>Legeriomycetaceae</taxon>
        <taxon>Smittium</taxon>
    </lineage>
</organism>
<accession>A0A2T9Z8L4</accession>
<feature type="transmembrane region" description="Helical" evidence="6">
    <location>
        <begin position="432"/>
        <end position="453"/>
    </location>
</feature>
<feature type="transmembrane region" description="Helical" evidence="6">
    <location>
        <begin position="278"/>
        <end position="299"/>
    </location>
</feature>
<dbReference type="OrthoDB" id="2985014at2759"/>
<dbReference type="PROSITE" id="PS50850">
    <property type="entry name" value="MFS"/>
    <property type="match status" value="1"/>
</dbReference>
<evidence type="ECO:0000256" key="2">
    <source>
        <dbReference type="ARBA" id="ARBA00022448"/>
    </source>
</evidence>
<feature type="domain" description="Major facilitator superfamily (MFS) profile" evidence="7">
    <location>
        <begin position="49"/>
        <end position="458"/>
    </location>
</feature>
<keyword evidence="2" id="KW-0813">Transport</keyword>
<evidence type="ECO:0000313" key="9">
    <source>
        <dbReference type="Proteomes" id="UP000245609"/>
    </source>
</evidence>
<dbReference type="PANTHER" id="PTHR43791:SF36">
    <property type="entry name" value="TRANSPORTER, PUTATIVE (AFU_ORTHOLOGUE AFUA_6G08340)-RELATED"/>
    <property type="match status" value="1"/>
</dbReference>
<keyword evidence="9" id="KW-1185">Reference proteome</keyword>
<evidence type="ECO:0000256" key="1">
    <source>
        <dbReference type="ARBA" id="ARBA00004141"/>
    </source>
</evidence>
<dbReference type="FunFam" id="1.20.1250.20:FF:000018">
    <property type="entry name" value="MFS transporter permease"/>
    <property type="match status" value="1"/>
</dbReference>
<dbReference type="Pfam" id="PF07690">
    <property type="entry name" value="MFS_1"/>
    <property type="match status" value="1"/>
</dbReference>
<dbReference type="EMBL" id="MBFS01001507">
    <property type="protein sequence ID" value="PVV00920.1"/>
    <property type="molecule type" value="Genomic_DNA"/>
</dbReference>
<feature type="transmembrane region" description="Helical" evidence="6">
    <location>
        <begin position="91"/>
        <end position="108"/>
    </location>
</feature>
<keyword evidence="3 6" id="KW-0812">Transmembrane</keyword>
<feature type="transmembrane region" description="Helical" evidence="6">
    <location>
        <begin position="367"/>
        <end position="387"/>
    </location>
</feature>
<dbReference type="Proteomes" id="UP000245609">
    <property type="component" value="Unassembled WGS sequence"/>
</dbReference>
<dbReference type="InterPro" id="IPR036259">
    <property type="entry name" value="MFS_trans_sf"/>
</dbReference>
<dbReference type="GO" id="GO:0016020">
    <property type="term" value="C:membrane"/>
    <property type="evidence" value="ECO:0007669"/>
    <property type="project" value="UniProtKB-SubCell"/>
</dbReference>
<evidence type="ECO:0000256" key="6">
    <source>
        <dbReference type="SAM" id="Phobius"/>
    </source>
</evidence>
<dbReference type="PANTHER" id="PTHR43791">
    <property type="entry name" value="PERMEASE-RELATED"/>
    <property type="match status" value="1"/>
</dbReference>
<reference evidence="8 9" key="1">
    <citation type="journal article" date="2018" name="MBio">
        <title>Comparative Genomics Reveals the Core Gene Toolbox for the Fungus-Insect Symbiosis.</title>
        <authorList>
            <person name="Wang Y."/>
            <person name="Stata M."/>
            <person name="Wang W."/>
            <person name="Stajich J.E."/>
            <person name="White M.M."/>
            <person name="Moncalvo J.M."/>
        </authorList>
    </citation>
    <scope>NUCLEOTIDE SEQUENCE [LARGE SCALE GENOMIC DNA]</scope>
    <source>
        <strain evidence="8 9">SC-DP-2</strain>
    </source>
</reference>
<evidence type="ECO:0000259" key="7">
    <source>
        <dbReference type="PROSITE" id="PS50850"/>
    </source>
</evidence>
<feature type="transmembrane region" description="Helical" evidence="6">
    <location>
        <begin position="311"/>
        <end position="334"/>
    </location>
</feature>
<evidence type="ECO:0000313" key="8">
    <source>
        <dbReference type="EMBL" id="PVV00920.1"/>
    </source>
</evidence>
<dbReference type="AlphaFoldDB" id="A0A2T9Z8L4"/>
<feature type="transmembrane region" description="Helical" evidence="6">
    <location>
        <begin position="399"/>
        <end position="420"/>
    </location>
</feature>
<feature type="transmembrane region" description="Helical" evidence="6">
    <location>
        <begin position="49"/>
        <end position="71"/>
    </location>
</feature>
<protein>
    <recommendedName>
        <fullName evidence="7">Major facilitator superfamily (MFS) profile domain-containing protein</fullName>
    </recommendedName>
</protein>
<comment type="subcellular location">
    <subcellularLocation>
        <location evidence="1">Membrane</location>
        <topology evidence="1">Multi-pass membrane protein</topology>
    </subcellularLocation>
</comment>
<dbReference type="InterPro" id="IPR011701">
    <property type="entry name" value="MFS"/>
</dbReference>
<dbReference type="Gene3D" id="1.20.1250.20">
    <property type="entry name" value="MFS general substrate transporter like domains"/>
    <property type="match status" value="1"/>
</dbReference>
<dbReference type="SUPFAM" id="SSF103473">
    <property type="entry name" value="MFS general substrate transporter"/>
    <property type="match status" value="1"/>
</dbReference>
<feature type="transmembrane region" description="Helical" evidence="6">
    <location>
        <begin position="115"/>
        <end position="134"/>
    </location>
</feature>
<evidence type="ECO:0000256" key="3">
    <source>
        <dbReference type="ARBA" id="ARBA00022692"/>
    </source>
</evidence>
<dbReference type="GO" id="GO:0022857">
    <property type="term" value="F:transmembrane transporter activity"/>
    <property type="evidence" value="ECO:0007669"/>
    <property type="project" value="InterPro"/>
</dbReference>
<evidence type="ECO:0000256" key="4">
    <source>
        <dbReference type="ARBA" id="ARBA00022989"/>
    </source>
</evidence>
<gene>
    <name evidence="8" type="ORF">BB560_004681</name>
</gene>
<sequence length="489" mass="54267">MAANRDLEKSPVVSIADADDKIKLNVQDQLSEDQQLVVKRYLRKIDFRILPIVLMLYVFSLIDRGNIGAAFVSGMIEDIKLTKSQQGDTLTFFYIFYLLFQTPANIILKKTRPSIWFGITGSIWSICCMCMAFAKTGTVLIILRAMLGGFESGLTPGVVAFLNYWYTRSEVATRMSVFFLAVPISGMIGGPISAALSGKHLGPFKPYQAIFFVEGAITLVLSILTFLTLVDYPDEAKILTQEEKQLIVRRLNTEQGMASKAKPTIKEVLNALKDWKMYVNAIIFFGFNNLSIILGTFGPTMLAQGGFKGTLSIYLASIKALCGLLGVFTSMALFNKVSYSTMIIIFSSISVPCYAISAWSTNKYLRLTFLSLAGYGSYTNIPLPLSWSAINQGGIIKGLVSSAMVISIGSISGAVIPRFYAKEYGPKFTTGHILTISFAALSCILSILLRIYYTIENKRRDNNPVNLDHLPLEEQRLLNDKHPTFRYKL</sequence>
<feature type="transmembrane region" description="Helical" evidence="6">
    <location>
        <begin position="209"/>
        <end position="230"/>
    </location>
</feature>
<comment type="caution">
    <text evidence="8">The sequence shown here is derived from an EMBL/GenBank/DDBJ whole genome shotgun (WGS) entry which is preliminary data.</text>
</comment>
<keyword evidence="4 6" id="KW-1133">Transmembrane helix</keyword>